<evidence type="ECO:0000313" key="12">
    <source>
        <dbReference type="Proteomes" id="UP001225378"/>
    </source>
</evidence>
<dbReference type="GO" id="GO:0016020">
    <property type="term" value="C:membrane"/>
    <property type="evidence" value="ECO:0007669"/>
    <property type="project" value="UniProtKB-SubCell"/>
</dbReference>
<keyword evidence="4" id="KW-0808">Transferase</keyword>
<evidence type="ECO:0000256" key="8">
    <source>
        <dbReference type="SAM" id="Phobius"/>
    </source>
</evidence>
<keyword evidence="3" id="KW-0328">Glycosyltransferase</keyword>
<dbReference type="GO" id="GO:0009247">
    <property type="term" value="P:glycolipid biosynthetic process"/>
    <property type="evidence" value="ECO:0007669"/>
    <property type="project" value="TreeGrafter"/>
</dbReference>
<accession>A0AAU7NT37</accession>
<dbReference type="EMBL" id="CP157743">
    <property type="protein sequence ID" value="XBS20138.1"/>
    <property type="molecule type" value="Genomic_DNA"/>
</dbReference>
<feature type="domain" description="Glycosyltransferase 2-like" evidence="9">
    <location>
        <begin position="5"/>
        <end position="176"/>
    </location>
</feature>
<dbReference type="InterPro" id="IPR039528">
    <property type="entry name" value="DPM1-like"/>
</dbReference>
<evidence type="ECO:0000259" key="9">
    <source>
        <dbReference type="Pfam" id="PF00535"/>
    </source>
</evidence>
<dbReference type="PANTHER" id="PTHR43398">
    <property type="entry name" value="DOLICHOL-PHOSPHATE MANNOSYLTRANSFERASE SUBUNIT 1"/>
    <property type="match status" value="1"/>
</dbReference>
<dbReference type="PANTHER" id="PTHR43398:SF1">
    <property type="entry name" value="DOLICHOL-PHOSPHATE MANNOSYLTRANSFERASE SUBUNIT 1"/>
    <property type="match status" value="1"/>
</dbReference>
<reference evidence="11 12" key="1">
    <citation type="journal article" date="2024" name="Microbiology">
        <title>Methylomarinum rosea sp. nov., a novel halophilic methanotrophic bacterium from the hypersaline Lake Elton.</title>
        <authorList>
            <person name="Suleimanov R.Z."/>
            <person name="Oshkin I.Y."/>
            <person name="Danilova O.V."/>
            <person name="Suzina N.E."/>
            <person name="Dedysh S.N."/>
        </authorList>
    </citation>
    <scope>NUCLEOTIDE SEQUENCE [LARGE SCALE GENOMIC DNA]</scope>
    <source>
        <strain evidence="11 12">Ch1-1</strain>
    </source>
</reference>
<dbReference type="KEGG" id="mech:Q9L42_017545"/>
<keyword evidence="7 8" id="KW-0472">Membrane</keyword>
<keyword evidence="5 8" id="KW-0812">Transmembrane</keyword>
<dbReference type="Pfam" id="PF00535">
    <property type="entry name" value="Glycos_transf_2"/>
    <property type="match status" value="1"/>
</dbReference>
<dbReference type="InterPro" id="IPR001173">
    <property type="entry name" value="Glyco_trans_2-like"/>
</dbReference>
<feature type="transmembrane region" description="Helical" evidence="8">
    <location>
        <begin position="343"/>
        <end position="362"/>
    </location>
</feature>
<dbReference type="GO" id="GO:0004582">
    <property type="term" value="F:dolichyl-phosphate beta-D-mannosyltransferase activity"/>
    <property type="evidence" value="ECO:0007669"/>
    <property type="project" value="InterPro"/>
</dbReference>
<feature type="transmembrane region" description="Helical" evidence="8">
    <location>
        <begin position="311"/>
        <end position="331"/>
    </location>
</feature>
<dbReference type="InterPro" id="IPR029044">
    <property type="entry name" value="Nucleotide-diphossugar_trans"/>
</dbReference>
<dbReference type="InterPro" id="IPR007267">
    <property type="entry name" value="GtrA_DPMS_TM"/>
</dbReference>
<protein>
    <submittedName>
        <fullName evidence="11">Glycosyltransferase family 2 protein</fullName>
    </submittedName>
</protein>
<dbReference type="Gene3D" id="3.90.550.10">
    <property type="entry name" value="Spore Coat Polysaccharide Biosynthesis Protein SpsA, Chain A"/>
    <property type="match status" value="1"/>
</dbReference>
<keyword evidence="6 8" id="KW-1133">Transmembrane helix</keyword>
<dbReference type="GO" id="GO:0000271">
    <property type="term" value="P:polysaccharide biosynthetic process"/>
    <property type="evidence" value="ECO:0007669"/>
    <property type="project" value="InterPro"/>
</dbReference>
<dbReference type="CDD" id="cd06442">
    <property type="entry name" value="DPM1_like"/>
    <property type="match status" value="1"/>
</dbReference>
<evidence type="ECO:0000259" key="10">
    <source>
        <dbReference type="Pfam" id="PF04138"/>
    </source>
</evidence>
<feature type="transmembrane region" description="Helical" evidence="8">
    <location>
        <begin position="246"/>
        <end position="267"/>
    </location>
</feature>
<sequence>MKTVIIIPTWNEQKNISRLIEELQQQFLNIAHDMHILVVDDNSPDGTAETVKQLQSMYPNIHLLRGRKQGLGAAYVRGMTHALNVLKADVVFEMDADFSHKPSDVPRLHQALDEGADFVIGSRYVEGGSIPDEWGWHRRMNSRYGNIVARYLAGLYQVRDCTAGFRAIRSTLLKKIDLSNLKVQGYAFQVALLFEALIHKAKIKEIPVEFVDRIHGESKLGMSDIIEFIINAWWLRFRASATFLKFLITGASGVIVNLGMFTALLYFGVNKYIASPIAIETSILSNFALNNGWTFRSRQTKDTLQIRGLKFNFVSLLALSLSYSTFVFLSFMFPTWPPQLNQFIGIMPATLVNYFLNSYWTFKNMEEL</sequence>
<comment type="similarity">
    <text evidence="2">Belongs to the glycosyltransferase 2 family.</text>
</comment>
<evidence type="ECO:0000256" key="5">
    <source>
        <dbReference type="ARBA" id="ARBA00022692"/>
    </source>
</evidence>
<evidence type="ECO:0000256" key="7">
    <source>
        <dbReference type="ARBA" id="ARBA00023136"/>
    </source>
</evidence>
<evidence type="ECO:0000256" key="6">
    <source>
        <dbReference type="ARBA" id="ARBA00022989"/>
    </source>
</evidence>
<organism evidence="11 12">
    <name type="scientific">Methylomarinum roseum</name>
    <dbReference type="NCBI Taxonomy" id="3067653"/>
    <lineage>
        <taxon>Bacteria</taxon>
        <taxon>Pseudomonadati</taxon>
        <taxon>Pseudomonadota</taxon>
        <taxon>Gammaproteobacteria</taxon>
        <taxon>Methylococcales</taxon>
        <taxon>Methylococcaceae</taxon>
        <taxon>Methylomarinum</taxon>
    </lineage>
</organism>
<evidence type="ECO:0000256" key="3">
    <source>
        <dbReference type="ARBA" id="ARBA00022676"/>
    </source>
</evidence>
<evidence type="ECO:0000256" key="4">
    <source>
        <dbReference type="ARBA" id="ARBA00022679"/>
    </source>
</evidence>
<dbReference type="AlphaFoldDB" id="A0AAU7NT37"/>
<evidence type="ECO:0000256" key="2">
    <source>
        <dbReference type="ARBA" id="ARBA00006739"/>
    </source>
</evidence>
<dbReference type="SUPFAM" id="SSF53448">
    <property type="entry name" value="Nucleotide-diphospho-sugar transferases"/>
    <property type="match status" value="1"/>
</dbReference>
<dbReference type="RefSeq" id="WP_349431512.1">
    <property type="nucleotide sequence ID" value="NZ_CP157743.1"/>
</dbReference>
<keyword evidence="12" id="KW-1185">Reference proteome</keyword>
<proteinExistence type="inferred from homology"/>
<name>A0AAU7NT37_9GAMM</name>
<dbReference type="FunFam" id="3.90.550.10:FF:000122">
    <property type="entry name" value="Dolichol-phosphate mannosyltransferase subunit 1"/>
    <property type="match status" value="1"/>
</dbReference>
<dbReference type="Pfam" id="PF04138">
    <property type="entry name" value="GtrA_DPMS_TM"/>
    <property type="match status" value="1"/>
</dbReference>
<comment type="subcellular location">
    <subcellularLocation>
        <location evidence="1">Membrane</location>
        <topology evidence="1">Multi-pass membrane protein</topology>
    </subcellularLocation>
</comment>
<feature type="domain" description="GtrA/DPMS transmembrane" evidence="10">
    <location>
        <begin position="245"/>
        <end position="362"/>
    </location>
</feature>
<evidence type="ECO:0000313" key="11">
    <source>
        <dbReference type="EMBL" id="XBS20138.1"/>
    </source>
</evidence>
<gene>
    <name evidence="11" type="ORF">Q9L42_017545</name>
</gene>
<dbReference type="Proteomes" id="UP001225378">
    <property type="component" value="Chromosome"/>
</dbReference>
<evidence type="ECO:0000256" key="1">
    <source>
        <dbReference type="ARBA" id="ARBA00004141"/>
    </source>
</evidence>